<comment type="subcellular location">
    <subcellularLocation>
        <location evidence="1 8">Cell outer membrane</location>
        <topology evidence="1 8">Multi-pass membrane protein</topology>
    </subcellularLocation>
</comment>
<dbReference type="Proteomes" id="UP000886191">
    <property type="component" value="Unassembled WGS sequence"/>
</dbReference>
<proteinExistence type="inferred from homology"/>
<reference evidence="10" key="1">
    <citation type="journal article" date="2020" name="mSystems">
        <title>Genome- and Community-Level Interaction Insights into Carbon Utilization and Element Cycling Functions of Hydrothermarchaeota in Hydrothermal Sediment.</title>
        <authorList>
            <person name="Zhou Z."/>
            <person name="Liu Y."/>
            <person name="Xu W."/>
            <person name="Pan J."/>
            <person name="Luo Z.H."/>
            <person name="Li M."/>
        </authorList>
    </citation>
    <scope>NUCLEOTIDE SEQUENCE [LARGE SCALE GENOMIC DNA]</scope>
    <source>
        <strain evidence="10">HyVt-345</strain>
    </source>
</reference>
<protein>
    <submittedName>
        <fullName evidence="10">TonB-dependent receptor</fullName>
    </submittedName>
</protein>
<keyword evidence="5" id="KW-0732">Signal</keyword>
<evidence type="ECO:0000256" key="8">
    <source>
        <dbReference type="PROSITE-ProRule" id="PRU01360"/>
    </source>
</evidence>
<dbReference type="InterPro" id="IPR037066">
    <property type="entry name" value="Plug_dom_sf"/>
</dbReference>
<keyword evidence="2 8" id="KW-0813">Transport</keyword>
<sequence length="1083" mass="119713">MTISIILNHSKPITMMKTVYRNFISRIKISKIGIPICSSLFFFLLCIGSFPALASTPNTGDKAINQPSISNAGSIAASLYQEFKVTGTITDNEGVPLAGASVVEKGTSNGTQSDFDGNYSLTLSDQNAVLVFTYLGYGVEEVSLDGRDLVSVSLEQSASNLEEVVVVGYGTQSRKDLTGSVGVVDGAEIESRSTTNISNALQGSVAGVTITRNGSQPGAGNSILVRGITTLEGNGSPLILVDNVPVNSIDDVNPDQVESISVLKDGAASAIYGSRAAAGVIIVTTKRAKAGVFSVGYTGENIINTPTEVRSTVRAVRYMQMDNEKSWNDNGNDDNQFPIWPENLISNYPSLSAQNPDFNPNTNWKDLILKKSSTGYRHNITLSGGTDKVKTNVNLGYEYQDALYDHRDWKRYTTRVNNDIKISDKFGGSIDIAFKLTKVDQPIIDPTGDAINTSPLYPALWQDGRISDGLTNPYARIQFGGFQASDSYLFYGMASVYYKPIEDLKLSLNLAPNFEFNKYKRFNKAIPFWAADDPERLNPPGYVGGHNINQIGLIEQRVNNNTLTTQALINYDKVFERHSVSVVMGYEEFSAKYENLNVEGQQFLSNDYPFLNQAPLDGVFDNGSSYTDNAYASYFGRLDYNFNNKYYVQGTIRGDGSSRFSSDYRWGTFPSVSAGWVLSNEGFMESLDPTLSFLKIRASYGSLGNDRLGNYLYQSVLQFANGLIANGSDVEAIRAAAERYLAIQDVTWETTISQNVGIDLNLFNDRFSLIADYYKKETTDMLLDLSIPSISGYEDPTSNVGSMNTEGWELSASWRDQIGKFRYSTSFNIFDSKSTIGDIGGKRLFGFGGRFLSEEGSQYRSWYGYQSDGIFQTQAEVDASALTNENVGPGDIKYRDISGPDDTPDGVINEFDRTNLGGSLPRYQYGGTINLGYKNFDFGISFQGVGEQKFYLSQDFIRPFLATYRSPSTVYENNYWSNYNTPQQNQNARYPRLTENSAGNNYAFSDHWLVDGSYFRIKNLTVGYTLPSDIFGGDKISKLRIYLSGNDIFKIDSLINGLDPEQNFESNGYLITQSFILGLKANF</sequence>
<dbReference type="InterPro" id="IPR036942">
    <property type="entry name" value="Beta-barrel_TonB_sf"/>
</dbReference>
<keyword evidence="4 8" id="KW-0812">Transmembrane</keyword>
<dbReference type="AlphaFoldDB" id="A0A831VV66"/>
<dbReference type="SUPFAM" id="SSF56935">
    <property type="entry name" value="Porins"/>
    <property type="match status" value="1"/>
</dbReference>
<dbReference type="Gene3D" id="2.40.170.20">
    <property type="entry name" value="TonB-dependent receptor, beta-barrel domain"/>
    <property type="match status" value="1"/>
</dbReference>
<dbReference type="Pfam" id="PF13715">
    <property type="entry name" value="CarbopepD_reg_2"/>
    <property type="match status" value="1"/>
</dbReference>
<name>A0A831VV66_9FLAO</name>
<evidence type="ECO:0000256" key="5">
    <source>
        <dbReference type="ARBA" id="ARBA00022729"/>
    </source>
</evidence>
<keyword evidence="3 8" id="KW-1134">Transmembrane beta strand</keyword>
<dbReference type="PROSITE" id="PS52016">
    <property type="entry name" value="TONB_DEPENDENT_REC_3"/>
    <property type="match status" value="1"/>
</dbReference>
<comment type="similarity">
    <text evidence="8">Belongs to the TonB-dependent receptor family.</text>
</comment>
<evidence type="ECO:0000259" key="9">
    <source>
        <dbReference type="Pfam" id="PF07715"/>
    </source>
</evidence>
<keyword evidence="7 8" id="KW-0998">Cell outer membrane</keyword>
<organism evidence="10">
    <name type="scientific">Pricia antarctica</name>
    <dbReference type="NCBI Taxonomy" id="641691"/>
    <lineage>
        <taxon>Bacteria</taxon>
        <taxon>Pseudomonadati</taxon>
        <taxon>Bacteroidota</taxon>
        <taxon>Flavobacteriia</taxon>
        <taxon>Flavobacteriales</taxon>
        <taxon>Flavobacteriaceae</taxon>
        <taxon>Pricia</taxon>
    </lineage>
</organism>
<evidence type="ECO:0000256" key="7">
    <source>
        <dbReference type="ARBA" id="ARBA00023237"/>
    </source>
</evidence>
<dbReference type="GO" id="GO:0015344">
    <property type="term" value="F:siderophore uptake transmembrane transporter activity"/>
    <property type="evidence" value="ECO:0007669"/>
    <property type="project" value="TreeGrafter"/>
</dbReference>
<dbReference type="InterPro" id="IPR023997">
    <property type="entry name" value="TonB-dep_OMP_SusC/RagA_CS"/>
</dbReference>
<dbReference type="PANTHER" id="PTHR30069:SF29">
    <property type="entry name" value="HEMOGLOBIN AND HEMOGLOBIN-HAPTOGLOBIN-BINDING PROTEIN 1-RELATED"/>
    <property type="match status" value="1"/>
</dbReference>
<dbReference type="EMBL" id="DRGL01000033">
    <property type="protein sequence ID" value="HEA21154.1"/>
    <property type="molecule type" value="Genomic_DNA"/>
</dbReference>
<dbReference type="InterPro" id="IPR012910">
    <property type="entry name" value="Plug_dom"/>
</dbReference>
<dbReference type="NCBIfam" id="TIGR04056">
    <property type="entry name" value="OMP_RagA_SusC"/>
    <property type="match status" value="1"/>
</dbReference>
<dbReference type="GO" id="GO:0009279">
    <property type="term" value="C:cell outer membrane"/>
    <property type="evidence" value="ECO:0007669"/>
    <property type="project" value="UniProtKB-SubCell"/>
</dbReference>
<feature type="domain" description="TonB-dependent receptor plug" evidence="9">
    <location>
        <begin position="174"/>
        <end position="280"/>
    </location>
</feature>
<evidence type="ECO:0000256" key="4">
    <source>
        <dbReference type="ARBA" id="ARBA00022692"/>
    </source>
</evidence>
<dbReference type="Pfam" id="PF07715">
    <property type="entry name" value="Plug"/>
    <property type="match status" value="1"/>
</dbReference>
<gene>
    <name evidence="10" type="ORF">ENH87_09575</name>
</gene>
<keyword evidence="10" id="KW-0675">Receptor</keyword>
<dbReference type="InterPro" id="IPR008969">
    <property type="entry name" value="CarboxyPept-like_regulatory"/>
</dbReference>
<evidence type="ECO:0000256" key="3">
    <source>
        <dbReference type="ARBA" id="ARBA00022452"/>
    </source>
</evidence>
<comment type="caution">
    <text evidence="10">The sequence shown here is derived from an EMBL/GenBank/DDBJ whole genome shotgun (WGS) entry which is preliminary data.</text>
</comment>
<keyword evidence="6 8" id="KW-0472">Membrane</keyword>
<accession>A0A831VV66</accession>
<dbReference type="NCBIfam" id="TIGR04057">
    <property type="entry name" value="SusC_RagA_signa"/>
    <property type="match status" value="1"/>
</dbReference>
<dbReference type="SUPFAM" id="SSF49464">
    <property type="entry name" value="Carboxypeptidase regulatory domain-like"/>
    <property type="match status" value="1"/>
</dbReference>
<evidence type="ECO:0000313" key="10">
    <source>
        <dbReference type="EMBL" id="HEA21154.1"/>
    </source>
</evidence>
<dbReference type="Gene3D" id="2.60.40.1120">
    <property type="entry name" value="Carboxypeptidase-like, regulatory domain"/>
    <property type="match status" value="1"/>
</dbReference>
<dbReference type="PANTHER" id="PTHR30069">
    <property type="entry name" value="TONB-DEPENDENT OUTER MEMBRANE RECEPTOR"/>
    <property type="match status" value="1"/>
</dbReference>
<dbReference type="GO" id="GO:0044718">
    <property type="term" value="P:siderophore transmembrane transport"/>
    <property type="evidence" value="ECO:0007669"/>
    <property type="project" value="TreeGrafter"/>
</dbReference>
<evidence type="ECO:0000256" key="2">
    <source>
        <dbReference type="ARBA" id="ARBA00022448"/>
    </source>
</evidence>
<evidence type="ECO:0000256" key="6">
    <source>
        <dbReference type="ARBA" id="ARBA00023136"/>
    </source>
</evidence>
<evidence type="ECO:0000256" key="1">
    <source>
        <dbReference type="ARBA" id="ARBA00004571"/>
    </source>
</evidence>
<dbReference type="Gene3D" id="2.170.130.10">
    <property type="entry name" value="TonB-dependent receptor, plug domain"/>
    <property type="match status" value="1"/>
</dbReference>
<dbReference type="InterPro" id="IPR039426">
    <property type="entry name" value="TonB-dep_rcpt-like"/>
</dbReference>
<dbReference type="InterPro" id="IPR023996">
    <property type="entry name" value="TonB-dep_OMP_SusC/RagA"/>
</dbReference>